<dbReference type="RefSeq" id="WP_184787599.1">
    <property type="nucleotide sequence ID" value="NZ_BONT01000068.1"/>
</dbReference>
<dbReference type="EMBL" id="JACHGT010000005">
    <property type="protein sequence ID" value="MBB6034730.1"/>
    <property type="molecule type" value="Genomic_DNA"/>
</dbReference>
<reference evidence="1 2" key="1">
    <citation type="submission" date="2020-08" db="EMBL/GenBank/DDBJ databases">
        <title>Genomic Encyclopedia of Type Strains, Phase IV (KMG-IV): sequencing the most valuable type-strain genomes for metagenomic binning, comparative biology and taxonomic classification.</title>
        <authorList>
            <person name="Goeker M."/>
        </authorList>
    </citation>
    <scope>NUCLEOTIDE SEQUENCE [LARGE SCALE GENOMIC DNA]</scope>
    <source>
        <strain evidence="1 2">YIM 65646</strain>
    </source>
</reference>
<dbReference type="SUPFAM" id="SSF140453">
    <property type="entry name" value="EsxAB dimer-like"/>
    <property type="match status" value="1"/>
</dbReference>
<sequence length="264" mass="28055">MPEPDLNLIEEAEQPGDFDGTIIEDIGDIVDSLNSGDYADAAKSGVETFGDLKDAAQNPGDFIVEQGLGWAIEHFKPLTDAINKTTGDPAAVEAYAKIWANVAEAAEGRRDALDAVVTADLGTWQSKAARKYRTQAGAASEAFTAVAQAAKAMEGETAVAAKVVEEVRTLLTDKLIEAIMQVKQEIAAMAAMMLIPVANVIRTTAGVARVVAIIQRFAALFAKIMANAAKVLARIQGLLARLGELMRKLQKLLDILKGLTPQPV</sequence>
<name>A0A841FRZ1_9ACTN</name>
<gene>
    <name evidence="1" type="ORF">HNR73_002584</name>
</gene>
<organism evidence="1 2">
    <name type="scientific">Phytomonospora endophytica</name>
    <dbReference type="NCBI Taxonomy" id="714109"/>
    <lineage>
        <taxon>Bacteria</taxon>
        <taxon>Bacillati</taxon>
        <taxon>Actinomycetota</taxon>
        <taxon>Actinomycetes</taxon>
        <taxon>Micromonosporales</taxon>
        <taxon>Micromonosporaceae</taxon>
        <taxon>Phytomonospora</taxon>
    </lineage>
</organism>
<dbReference type="AlphaFoldDB" id="A0A841FRZ1"/>
<accession>A0A841FRZ1</accession>
<proteinExistence type="predicted"/>
<comment type="caution">
    <text evidence="1">The sequence shown here is derived from an EMBL/GenBank/DDBJ whole genome shotgun (WGS) entry which is preliminary data.</text>
</comment>
<protein>
    <submittedName>
        <fullName evidence="1">Uncharacterized protein YukE</fullName>
    </submittedName>
</protein>
<keyword evidence="2" id="KW-1185">Reference proteome</keyword>
<evidence type="ECO:0000313" key="2">
    <source>
        <dbReference type="Proteomes" id="UP000548476"/>
    </source>
</evidence>
<dbReference type="Proteomes" id="UP000548476">
    <property type="component" value="Unassembled WGS sequence"/>
</dbReference>
<dbReference type="InterPro" id="IPR036689">
    <property type="entry name" value="ESAT-6-like_sf"/>
</dbReference>
<evidence type="ECO:0000313" key="1">
    <source>
        <dbReference type="EMBL" id="MBB6034730.1"/>
    </source>
</evidence>